<proteinExistence type="predicted"/>
<protein>
    <submittedName>
        <fullName evidence="1">Uncharacterized protein</fullName>
    </submittedName>
</protein>
<gene>
    <name evidence="1" type="ORF">F2Q68_00029517</name>
</gene>
<organism evidence="1 2">
    <name type="scientific">Brassica cretica</name>
    <name type="common">Mustard</name>
    <dbReference type="NCBI Taxonomy" id="69181"/>
    <lineage>
        <taxon>Eukaryota</taxon>
        <taxon>Viridiplantae</taxon>
        <taxon>Streptophyta</taxon>
        <taxon>Embryophyta</taxon>
        <taxon>Tracheophyta</taxon>
        <taxon>Spermatophyta</taxon>
        <taxon>Magnoliopsida</taxon>
        <taxon>eudicotyledons</taxon>
        <taxon>Gunneridae</taxon>
        <taxon>Pentapetalae</taxon>
        <taxon>rosids</taxon>
        <taxon>malvids</taxon>
        <taxon>Brassicales</taxon>
        <taxon>Brassicaceae</taxon>
        <taxon>Brassiceae</taxon>
        <taxon>Brassica</taxon>
    </lineage>
</organism>
<reference evidence="1" key="1">
    <citation type="submission" date="2019-12" db="EMBL/GenBank/DDBJ databases">
        <title>Genome sequencing and annotation of Brassica cretica.</title>
        <authorList>
            <person name="Studholme D.J."/>
            <person name="Sarris P.F."/>
        </authorList>
    </citation>
    <scope>NUCLEOTIDE SEQUENCE</scope>
    <source>
        <strain evidence="1">PFS-001/15</strain>
        <tissue evidence="1">Leaf</tissue>
    </source>
</reference>
<evidence type="ECO:0000313" key="1">
    <source>
        <dbReference type="EMBL" id="KAF2540638.1"/>
    </source>
</evidence>
<dbReference type="Proteomes" id="UP000712281">
    <property type="component" value="Unassembled WGS sequence"/>
</dbReference>
<dbReference type="AlphaFoldDB" id="A0A8S9G8J4"/>
<comment type="caution">
    <text evidence="1">The sequence shown here is derived from an EMBL/GenBank/DDBJ whole genome shotgun (WGS) entry which is preliminary data.</text>
</comment>
<sequence length="267" mass="30595">MDKPHLDPNTNLLTEEYMTGIGEFMALVQRQPEANTGLTVMIDHQQHSVVPYLGTPPRDPSTRYEPGVMPVATLVRQPCRDHLKMLHPQPLGYTTWFNKSHNDITVCINAMMYSMLRKGYKTYSVMPSEEKKIWFRNFADSLIRDVIDLVQTKKAELLASQPMNSDDDSTAASTNFCRLQINEMVEQTVPKKKERLVGLARRASSCPSSSQTPYIDPMIMEQLQNKDEQIEALETQNITILAELADQKKTNNEIIDKMKRLFPDEFQ</sequence>
<dbReference type="EMBL" id="QGKW02002005">
    <property type="protein sequence ID" value="KAF2540638.1"/>
    <property type="molecule type" value="Genomic_DNA"/>
</dbReference>
<name>A0A8S9G8J4_BRACR</name>
<accession>A0A8S9G8J4</accession>
<evidence type="ECO:0000313" key="2">
    <source>
        <dbReference type="Proteomes" id="UP000712281"/>
    </source>
</evidence>